<organism evidence="1 2">
    <name type="scientific">Oikopleura dioica</name>
    <name type="common">Tunicate</name>
    <dbReference type="NCBI Taxonomy" id="34765"/>
    <lineage>
        <taxon>Eukaryota</taxon>
        <taxon>Metazoa</taxon>
        <taxon>Chordata</taxon>
        <taxon>Tunicata</taxon>
        <taxon>Appendicularia</taxon>
        <taxon>Copelata</taxon>
        <taxon>Oikopleuridae</taxon>
        <taxon>Oikopleura</taxon>
    </lineage>
</organism>
<protein>
    <submittedName>
        <fullName evidence="1">Uncharacterized protein</fullName>
    </submittedName>
</protein>
<proteinExistence type="predicted"/>
<sequence>MRYFFALLINKYYRLSYQFRQSDEAEQKSLIKTSRALLVTKFCANDPLNNSFCSKHKTKLILFLCR</sequence>
<dbReference type="EMBL" id="FN653056">
    <property type="protein sequence ID" value="CBY24620.1"/>
    <property type="molecule type" value="Genomic_DNA"/>
</dbReference>
<name>E4XIT6_OIKDI</name>
<keyword evidence="2" id="KW-1185">Reference proteome</keyword>
<reference evidence="1 2" key="1">
    <citation type="journal article" date="2010" name="Science">
        <title>Plasticity of animal genome architecture unmasked by rapid evolution of a pelagic tunicate.</title>
        <authorList>
            <person name="Denoeud F."/>
            <person name="Henriet S."/>
            <person name="Mungpakdee S."/>
            <person name="Aury J.M."/>
            <person name="Da Silva C."/>
            <person name="Brinkmann H."/>
            <person name="Mikhaleva J."/>
            <person name="Olsen L.C."/>
            <person name="Jubin C."/>
            <person name="Canestro C."/>
            <person name="Bouquet J.M."/>
            <person name="Danks G."/>
            <person name="Poulain J."/>
            <person name="Campsteijn C."/>
            <person name="Adamski M."/>
            <person name="Cross I."/>
            <person name="Yadetie F."/>
            <person name="Muffato M."/>
            <person name="Louis A."/>
            <person name="Butcher S."/>
            <person name="Tsagkogeorga G."/>
            <person name="Konrad A."/>
            <person name="Singh S."/>
            <person name="Jensen M.F."/>
            <person name="Cong E.H."/>
            <person name="Eikeseth-Otteraa H."/>
            <person name="Noel B."/>
            <person name="Anthouard V."/>
            <person name="Porcel B.M."/>
            <person name="Kachouri-Lafond R."/>
            <person name="Nishino A."/>
            <person name="Ugolini M."/>
            <person name="Chourrout P."/>
            <person name="Nishida H."/>
            <person name="Aasland R."/>
            <person name="Huzurbazar S."/>
            <person name="Westhof E."/>
            <person name="Delsuc F."/>
            <person name="Lehrach H."/>
            <person name="Reinhardt R."/>
            <person name="Weissenbach J."/>
            <person name="Roy S.W."/>
            <person name="Artiguenave F."/>
            <person name="Postlethwait J.H."/>
            <person name="Manak J.R."/>
            <person name="Thompson E.M."/>
            <person name="Jaillon O."/>
            <person name="Du Pasquier L."/>
            <person name="Boudinot P."/>
            <person name="Liberles D.A."/>
            <person name="Volff J.N."/>
            <person name="Philippe H."/>
            <person name="Lenhard B."/>
            <person name="Roest Crollius H."/>
            <person name="Wincker P."/>
            <person name="Chourrout D."/>
        </authorList>
    </citation>
    <scope>NUCLEOTIDE SEQUENCE [LARGE SCALE GENOMIC DNA]</scope>
</reference>
<dbReference type="InParanoid" id="E4XIT6"/>
<evidence type="ECO:0000313" key="1">
    <source>
        <dbReference type="EMBL" id="CBY24620.1"/>
    </source>
</evidence>
<gene>
    <name evidence="1" type="ORF">GSOID_T00012512001</name>
</gene>
<evidence type="ECO:0000313" key="2">
    <source>
        <dbReference type="Proteomes" id="UP000001307"/>
    </source>
</evidence>
<dbReference type="AlphaFoldDB" id="E4XIT6"/>
<dbReference type="Proteomes" id="UP000001307">
    <property type="component" value="Unassembled WGS sequence"/>
</dbReference>
<accession>E4XIT6</accession>